<dbReference type="AlphaFoldDB" id="A0A9P5Y5D0"/>
<organism evidence="1 2">
    <name type="scientific">Collybia nuda</name>
    <dbReference type="NCBI Taxonomy" id="64659"/>
    <lineage>
        <taxon>Eukaryota</taxon>
        <taxon>Fungi</taxon>
        <taxon>Dikarya</taxon>
        <taxon>Basidiomycota</taxon>
        <taxon>Agaricomycotina</taxon>
        <taxon>Agaricomycetes</taxon>
        <taxon>Agaricomycetidae</taxon>
        <taxon>Agaricales</taxon>
        <taxon>Tricholomatineae</taxon>
        <taxon>Clitocybaceae</taxon>
        <taxon>Collybia</taxon>
    </lineage>
</organism>
<dbReference type="EMBL" id="MU150266">
    <property type="protein sequence ID" value="KAF9462994.1"/>
    <property type="molecule type" value="Genomic_DNA"/>
</dbReference>
<comment type="caution">
    <text evidence="1">The sequence shown here is derived from an EMBL/GenBank/DDBJ whole genome shotgun (WGS) entry which is preliminary data.</text>
</comment>
<gene>
    <name evidence="1" type="ORF">BDZ94DRAFT_644852</name>
</gene>
<name>A0A9P5Y5D0_9AGAR</name>
<sequence length="77" mass="8799">MPFFSSNFFSFSCSMYVLTSAKTSGVTLDNISAGMRLMISRRLDFVIRWYASTGRGRRVLFDDCFTIFIKADDFGII</sequence>
<dbReference type="Proteomes" id="UP000807353">
    <property type="component" value="Unassembled WGS sequence"/>
</dbReference>
<protein>
    <submittedName>
        <fullName evidence="1">Uncharacterized protein</fullName>
    </submittedName>
</protein>
<keyword evidence="2" id="KW-1185">Reference proteome</keyword>
<accession>A0A9P5Y5D0</accession>
<evidence type="ECO:0000313" key="1">
    <source>
        <dbReference type="EMBL" id="KAF9462994.1"/>
    </source>
</evidence>
<evidence type="ECO:0000313" key="2">
    <source>
        <dbReference type="Proteomes" id="UP000807353"/>
    </source>
</evidence>
<proteinExistence type="predicted"/>
<reference evidence="1" key="1">
    <citation type="submission" date="2020-11" db="EMBL/GenBank/DDBJ databases">
        <authorList>
            <consortium name="DOE Joint Genome Institute"/>
            <person name="Ahrendt S."/>
            <person name="Riley R."/>
            <person name="Andreopoulos W."/>
            <person name="Labutti K."/>
            <person name="Pangilinan J."/>
            <person name="Ruiz-Duenas F.J."/>
            <person name="Barrasa J.M."/>
            <person name="Sanchez-Garcia M."/>
            <person name="Camarero S."/>
            <person name="Miyauchi S."/>
            <person name="Serrano A."/>
            <person name="Linde D."/>
            <person name="Babiker R."/>
            <person name="Drula E."/>
            <person name="Ayuso-Fernandez I."/>
            <person name="Pacheco R."/>
            <person name="Padilla G."/>
            <person name="Ferreira P."/>
            <person name="Barriuso J."/>
            <person name="Kellner H."/>
            <person name="Castanera R."/>
            <person name="Alfaro M."/>
            <person name="Ramirez L."/>
            <person name="Pisabarro A.G."/>
            <person name="Kuo A."/>
            <person name="Tritt A."/>
            <person name="Lipzen A."/>
            <person name="He G."/>
            <person name="Yan M."/>
            <person name="Ng V."/>
            <person name="Cullen D."/>
            <person name="Martin F."/>
            <person name="Rosso M.-N."/>
            <person name="Henrissat B."/>
            <person name="Hibbett D."/>
            <person name="Martinez A.T."/>
            <person name="Grigoriev I.V."/>
        </authorList>
    </citation>
    <scope>NUCLEOTIDE SEQUENCE</scope>
    <source>
        <strain evidence="1">CBS 247.69</strain>
    </source>
</reference>